<comment type="caution">
    <text evidence="2">The sequence shown here is derived from an EMBL/GenBank/DDBJ whole genome shotgun (WGS) entry which is preliminary data.</text>
</comment>
<accession>C0EJK2</accession>
<reference evidence="2 3" key="1">
    <citation type="submission" date="2009-01" db="EMBL/GenBank/DDBJ databases">
        <authorList>
            <person name="Fulton L."/>
            <person name="Clifton S."/>
            <person name="Chinwalla A.T."/>
            <person name="Mitreva M."/>
            <person name="Sodergren E."/>
            <person name="Weinstock G."/>
            <person name="Clifton S."/>
            <person name="Dooling D.J."/>
            <person name="Fulton B."/>
            <person name="Minx P."/>
            <person name="Pepin K.H."/>
            <person name="Johnson M."/>
            <person name="Bhonagiri V."/>
            <person name="Nash W.E."/>
            <person name="Mardis E.R."/>
            <person name="Wilson R.K."/>
        </authorList>
    </citation>
    <scope>NUCLEOTIDE SEQUENCE [LARGE SCALE GENOMIC DNA]</scope>
    <source>
        <strain evidence="2 3">NRL30031/H210</strain>
    </source>
</reference>
<feature type="compositionally biased region" description="Low complexity" evidence="1">
    <location>
        <begin position="38"/>
        <end position="50"/>
    </location>
</feature>
<dbReference type="Proteomes" id="UP000004457">
    <property type="component" value="Unassembled WGS sequence"/>
</dbReference>
<protein>
    <submittedName>
        <fullName evidence="2">Uncharacterized protein</fullName>
    </submittedName>
</protein>
<sequence>MPDNQQGRLKTFRRPFSTQPFYAYLLKKARSILEFHVKNSNNNPSSSKPSCPTTPTRKHETWR</sequence>
<evidence type="ECO:0000313" key="2">
    <source>
        <dbReference type="EMBL" id="EEG34784.1"/>
    </source>
</evidence>
<evidence type="ECO:0000256" key="1">
    <source>
        <dbReference type="SAM" id="MobiDB-lite"/>
    </source>
</evidence>
<organism evidence="2 3">
    <name type="scientific">Neisseria flavescens NRL30031/H210</name>
    <dbReference type="NCBI Taxonomy" id="546264"/>
    <lineage>
        <taxon>Bacteria</taxon>
        <taxon>Pseudomonadati</taxon>
        <taxon>Pseudomonadota</taxon>
        <taxon>Betaproteobacteria</taxon>
        <taxon>Neisseriales</taxon>
        <taxon>Neisseriaceae</taxon>
        <taxon>Neisseria</taxon>
    </lineage>
</organism>
<dbReference type="AlphaFoldDB" id="C0EJK2"/>
<proteinExistence type="predicted"/>
<name>C0EJK2_NEIFL</name>
<dbReference type="EMBL" id="ACEN01000004">
    <property type="protein sequence ID" value="EEG34784.1"/>
    <property type="molecule type" value="Genomic_DNA"/>
</dbReference>
<gene>
    <name evidence="2" type="ORF">NEIFLAOT_00090</name>
</gene>
<keyword evidence="3" id="KW-1185">Reference proteome</keyword>
<feature type="region of interest" description="Disordered" evidence="1">
    <location>
        <begin position="38"/>
        <end position="63"/>
    </location>
</feature>
<evidence type="ECO:0000313" key="3">
    <source>
        <dbReference type="Proteomes" id="UP000004457"/>
    </source>
</evidence>